<dbReference type="EMBL" id="JAKIJS010000001">
    <property type="protein sequence ID" value="MCF6137815.1"/>
    <property type="molecule type" value="Genomic_DNA"/>
</dbReference>
<keyword evidence="2" id="KW-0489">Methyltransferase</keyword>
<feature type="domain" description="Methyltransferase type 11" evidence="1">
    <location>
        <begin position="67"/>
        <end position="158"/>
    </location>
</feature>
<dbReference type="CDD" id="cd02440">
    <property type="entry name" value="AdoMet_MTases"/>
    <property type="match status" value="1"/>
</dbReference>
<dbReference type="InterPro" id="IPR029063">
    <property type="entry name" value="SAM-dependent_MTases_sf"/>
</dbReference>
<dbReference type="GO" id="GO:0008168">
    <property type="term" value="F:methyltransferase activity"/>
    <property type="evidence" value="ECO:0007669"/>
    <property type="project" value="UniProtKB-KW"/>
</dbReference>
<dbReference type="InterPro" id="IPR013216">
    <property type="entry name" value="Methyltransf_11"/>
</dbReference>
<keyword evidence="3" id="KW-1185">Reference proteome</keyword>
<organism evidence="2 3">
    <name type="scientific">Pseudalkalibacillus berkeleyi</name>
    <dbReference type="NCBI Taxonomy" id="1069813"/>
    <lineage>
        <taxon>Bacteria</taxon>
        <taxon>Bacillati</taxon>
        <taxon>Bacillota</taxon>
        <taxon>Bacilli</taxon>
        <taxon>Bacillales</taxon>
        <taxon>Fictibacillaceae</taxon>
        <taxon>Pseudalkalibacillus</taxon>
    </lineage>
</organism>
<evidence type="ECO:0000313" key="3">
    <source>
        <dbReference type="Proteomes" id="UP001649381"/>
    </source>
</evidence>
<dbReference type="SUPFAM" id="SSF53335">
    <property type="entry name" value="S-adenosyl-L-methionine-dependent methyltransferases"/>
    <property type="match status" value="1"/>
</dbReference>
<accession>A0ABS9H2D7</accession>
<evidence type="ECO:0000313" key="2">
    <source>
        <dbReference type="EMBL" id="MCF6137815.1"/>
    </source>
</evidence>
<sequence length="266" mass="30270">MNQISVSKINGEAWNQSAYQAWVKRHGNPSEYAKVLIADRERSVAHYLKYMGEVKGKRIANLLGSKGNKAVSFALLDADVTVVDISHENRKYAMELAQAADVCIDYIVSDVLNIPKEKRLLDFDYVILELGVLHYFVDLKPLFKVIYESLRPGGKLILRDFHPIVSKLLSVSDRQMIANGDYFDTSLVEVNVAYGELLEKNEQHSLKKNKIRRWTLGEVVTSMVEAELTIRSLEEEANIRWAFPKDSPEKIEERLPGLFTVLATKD</sequence>
<dbReference type="Proteomes" id="UP001649381">
    <property type="component" value="Unassembled WGS sequence"/>
</dbReference>
<dbReference type="GO" id="GO:0032259">
    <property type="term" value="P:methylation"/>
    <property type="evidence" value="ECO:0007669"/>
    <property type="project" value="UniProtKB-KW"/>
</dbReference>
<name>A0ABS9H2D7_9BACL</name>
<keyword evidence="2" id="KW-0808">Transferase</keyword>
<gene>
    <name evidence="2" type="ORF">L2716_08740</name>
</gene>
<evidence type="ECO:0000259" key="1">
    <source>
        <dbReference type="Pfam" id="PF08241"/>
    </source>
</evidence>
<dbReference type="RefSeq" id="WP_236333727.1">
    <property type="nucleotide sequence ID" value="NZ_JAKIJS010000001.1"/>
</dbReference>
<comment type="caution">
    <text evidence="2">The sequence shown here is derived from an EMBL/GenBank/DDBJ whole genome shotgun (WGS) entry which is preliminary data.</text>
</comment>
<dbReference type="Pfam" id="PF08241">
    <property type="entry name" value="Methyltransf_11"/>
    <property type="match status" value="1"/>
</dbReference>
<dbReference type="Gene3D" id="3.40.50.150">
    <property type="entry name" value="Vaccinia Virus protein VP39"/>
    <property type="match status" value="1"/>
</dbReference>
<proteinExistence type="predicted"/>
<protein>
    <submittedName>
        <fullName evidence="2">Class I SAM-dependent methyltransferase</fullName>
    </submittedName>
</protein>
<reference evidence="2 3" key="1">
    <citation type="submission" date="2022-01" db="EMBL/GenBank/DDBJ databases">
        <title>Alkalihalobacillus sp. EGI L200015, a novel bacterium isolated from a salt lake sediment.</title>
        <authorList>
            <person name="Gao L."/>
            <person name="Fang B.-Z."/>
            <person name="Li W.-J."/>
        </authorList>
    </citation>
    <scope>NUCLEOTIDE SEQUENCE [LARGE SCALE GENOMIC DNA]</scope>
    <source>
        <strain evidence="2 3">KCTC 12718</strain>
    </source>
</reference>